<evidence type="ECO:0000313" key="5">
    <source>
        <dbReference type="EMBL" id="NMU26046.1"/>
    </source>
</evidence>
<dbReference type="RefSeq" id="WP_005478428.1">
    <property type="nucleotide sequence ID" value="NZ_CABMHD010000003.1"/>
</dbReference>
<keyword evidence="13" id="KW-1185">Reference proteome</keyword>
<evidence type="ECO:0000313" key="15">
    <source>
        <dbReference type="Proteomes" id="UP000321504"/>
    </source>
</evidence>
<dbReference type="Proteomes" id="UP000214596">
    <property type="component" value="Unassembled WGS sequence"/>
</dbReference>
<evidence type="ECO:0000313" key="2">
    <source>
        <dbReference type="EMBL" id="HAS6676548.1"/>
    </source>
</evidence>
<reference evidence="11" key="10">
    <citation type="submission" date="2022-12" db="EMBL/GenBank/DDBJ databases">
        <title>Vibrio parahaemolyticus become highly virulent by producing novel Tc toxins.</title>
        <authorList>
            <person name="Yang F."/>
            <person name="You Y."/>
            <person name="Lai Q."/>
            <person name="Xu L."/>
            <person name="Li F."/>
        </authorList>
    </citation>
    <scope>NUCLEOTIDE SEQUENCE</scope>
    <source>
        <strain evidence="11">Vp-HL-202005</strain>
    </source>
</reference>
<dbReference type="EMBL" id="CP114195">
    <property type="protein sequence ID" value="WAT92917.1"/>
    <property type="molecule type" value="Genomic_DNA"/>
</dbReference>
<dbReference type="EMBL" id="JABCLD010001111">
    <property type="protein sequence ID" value="NMU26046.1"/>
    <property type="molecule type" value="Genomic_DNA"/>
</dbReference>
<dbReference type="EMBL" id="VRMQ01000001">
    <property type="protein sequence ID" value="TXN17989.1"/>
    <property type="molecule type" value="Genomic_DNA"/>
</dbReference>
<dbReference type="Proteomes" id="UP000321504">
    <property type="component" value="Unassembled WGS sequence"/>
</dbReference>
<dbReference type="Proteomes" id="UP000856022">
    <property type="component" value="Unassembled WGS sequence"/>
</dbReference>
<reference evidence="6 13" key="2">
    <citation type="submission" date="2015-08" db="EMBL/GenBank/DDBJ databases">
        <title>Draft Genome Sequences of Vibrio parahaemolyticus Strains.</title>
        <authorList>
            <person name="Gonzalez-Escalona N."/>
            <person name="DePaola A."/>
        </authorList>
    </citation>
    <scope>NUCLEOTIDE SEQUENCE [LARGE SCALE GENOMIC DNA]</scope>
    <source>
        <strain evidence="6 13">CFSAN001621</strain>
    </source>
</reference>
<dbReference type="EMBL" id="DACQKT010000002">
    <property type="protein sequence ID" value="HAS6676548.1"/>
    <property type="molecule type" value="Genomic_DNA"/>
</dbReference>
<dbReference type="EMBL" id="LHQV01000015">
    <property type="protein sequence ID" value="OQJ98992.1"/>
    <property type="molecule type" value="Genomic_DNA"/>
</dbReference>
<evidence type="ECO:0000313" key="4">
    <source>
        <dbReference type="EMBL" id="MDS1820107.1"/>
    </source>
</evidence>
<evidence type="ECO:0000313" key="14">
    <source>
        <dbReference type="Proteomes" id="UP000214596"/>
    </source>
</evidence>
<evidence type="ECO:0000313" key="11">
    <source>
        <dbReference type="EMBL" id="WAT92917.1"/>
    </source>
</evidence>
<dbReference type="Proteomes" id="UP000191946">
    <property type="component" value="Unassembled WGS sequence"/>
</dbReference>
<dbReference type="Proteomes" id="UP001253193">
    <property type="component" value="Unassembled WGS sequence"/>
</dbReference>
<dbReference type="EMBL" id="NIXT01000334">
    <property type="protein sequence ID" value="OXE33349.1"/>
    <property type="molecule type" value="Genomic_DNA"/>
</dbReference>
<reference evidence="2" key="4">
    <citation type="journal article" date="2018" name="Genome Biol.">
        <title>SKESA: strategic k-mer extension for scrupulous assemblies.</title>
        <authorList>
            <person name="Souvorov A."/>
            <person name="Agarwala R."/>
            <person name="Lipman D.J."/>
        </authorList>
    </citation>
    <scope>NUCLEOTIDE SEQUENCE</scope>
    <source>
        <strain evidence="2">1930</strain>
    </source>
</reference>
<reference evidence="5 17" key="8">
    <citation type="submission" date="2020-04" db="EMBL/GenBank/DDBJ databases">
        <title>Whole-genome sequencing of Vibrio spp. from China reveals different genetic environments of blaCTX-M-14 among diverse lineages.</title>
        <authorList>
            <person name="Zheng Z."/>
            <person name="Ye L."/>
            <person name="Chen S."/>
        </authorList>
    </citation>
    <scope>NUCLEOTIDE SEQUENCE [LARGE SCALE GENOMIC DNA]</scope>
    <source>
        <strain evidence="5 17">Vb0574</strain>
    </source>
</reference>
<dbReference type="OrthoDB" id="5895162at2"/>
<dbReference type="EMBL" id="CP097356">
    <property type="protein sequence ID" value="UYV28731.1"/>
    <property type="molecule type" value="Genomic_DNA"/>
</dbReference>
<protein>
    <submittedName>
        <fullName evidence="7">YceK/YidQ family lipoprotein</fullName>
    </submittedName>
</protein>
<evidence type="ECO:0000313" key="8">
    <source>
        <dbReference type="EMBL" id="QHH12622.1"/>
    </source>
</evidence>
<dbReference type="AlphaFoldDB" id="A0A0M9C6P5"/>
<reference evidence="9 15" key="6">
    <citation type="submission" date="2019-08" db="EMBL/GenBank/DDBJ databases">
        <title>Emerging of two pre-pandemic pathogenic O4:KUT lineages of Vibrio parahaemolyticus in coastal eastern China.</title>
        <authorList>
            <person name="Yu H."/>
        </authorList>
    </citation>
    <scope>NUCLEOTIDE SEQUENCE [LARGE SCALE GENOMIC DNA]</scope>
    <source>
        <strain evidence="9 15">HZ17-383</strain>
    </source>
</reference>
<dbReference type="Proteomes" id="UP000464718">
    <property type="component" value="Chromosome ii"/>
</dbReference>
<dbReference type="OMA" id="MIFTPTT"/>
<dbReference type="Proteomes" id="UP001156560">
    <property type="component" value="Chromosome 2"/>
</dbReference>
<evidence type="ECO:0000313" key="17">
    <source>
        <dbReference type="Proteomes" id="UP000555836"/>
    </source>
</evidence>
<reference evidence="3 12" key="1">
    <citation type="submission" date="2015-07" db="EMBL/GenBank/DDBJ databases">
        <title>Foodborne Vibrio parahaemolyticus Isolates.</title>
        <authorList>
            <person name="Ronholm J."/>
            <person name="Petronella N."/>
            <person name="Kenwell R."/>
            <person name="Banerjee S."/>
        </authorList>
    </citation>
    <scope>NUCLEOTIDE SEQUENCE [LARGE SCALE GENOMIC DNA]</scope>
    <source>
        <strain evidence="3 12">HS-06-05</strain>
    </source>
</reference>
<evidence type="ECO:0000313" key="9">
    <source>
        <dbReference type="EMBL" id="TXN17989.1"/>
    </source>
</evidence>
<gene>
    <name evidence="3" type="ORF">ACX05_09675</name>
    <name evidence="6" type="ORF">AKG60_13285</name>
    <name evidence="7" type="ORF">CA163_07985</name>
    <name evidence="8" type="ORF">EHC69_25605</name>
    <name evidence="9" type="ORF">FVP01_03090</name>
    <name evidence="5" type="ORF">HKB21_10440</name>
    <name evidence="2" type="ORF">I7278_06985</name>
    <name evidence="10" type="ORF">M5598_16045</name>
    <name evidence="11" type="ORF">O1Q84_18095</name>
    <name evidence="4" type="ORF">QX249_05535</name>
</gene>
<evidence type="ECO:0000313" key="6">
    <source>
        <dbReference type="EMBL" id="OQJ98992.1"/>
    </source>
</evidence>
<proteinExistence type="predicted"/>
<evidence type="ECO:0000313" key="7">
    <source>
        <dbReference type="EMBL" id="OXE33349.1"/>
    </source>
</evidence>
<reference evidence="7 14" key="3">
    <citation type="journal article" date="2017" name="Appl. Environ. Microbiol.">
        <title>Parallel evolution of two clades of a major Atlantic endemic Vibrio parahaemolyticus pathogen lineage by independent acquisition of related pathogenicity islands.</title>
        <authorList>
            <person name="Xu F."/>
            <person name="Gonzalez-Escalona N."/>
            <person name="Drees K.P."/>
            <person name="Sebra R.P."/>
            <person name="Cooper V.S."/>
            <person name="Jones S.H."/>
            <person name="Whistler C.A."/>
        </authorList>
    </citation>
    <scope>NUCLEOTIDE SEQUENCE [LARGE SCALE GENOMIC DNA]</scope>
    <source>
        <strain evidence="7 14">MAVP-3</strain>
    </source>
</reference>
<reference evidence="10" key="9">
    <citation type="submission" date="2022-05" db="EMBL/GenBank/DDBJ databases">
        <title>Megaplasmid of Vibrio parahaemolyticus.</title>
        <authorList>
            <person name="Strauch E."/>
            <person name="Borowiak M."/>
        </authorList>
    </citation>
    <scope>NUCLEOTIDE SEQUENCE</scope>
    <source>
        <strain evidence="10">16-VB00198</strain>
    </source>
</reference>
<dbReference type="Proteomes" id="UP000555836">
    <property type="component" value="Unassembled WGS sequence"/>
</dbReference>
<name>A0A0M9C6P5_VIBPH</name>
<dbReference type="EMBL" id="CP034299">
    <property type="protein sequence ID" value="QHH12622.1"/>
    <property type="molecule type" value="Genomic_DNA"/>
</dbReference>
<dbReference type="EMBL" id="LIRS01000067">
    <property type="protein sequence ID" value="KOY32472.1"/>
    <property type="molecule type" value="Genomic_DNA"/>
</dbReference>
<dbReference type="Proteomes" id="UP000037697">
    <property type="component" value="Unassembled WGS sequence"/>
</dbReference>
<evidence type="ECO:0000256" key="1">
    <source>
        <dbReference type="SAM" id="SignalP"/>
    </source>
</evidence>
<reference evidence="8 16" key="5">
    <citation type="submission" date="2018-12" db="EMBL/GenBank/DDBJ databases">
        <title>Genomic insights into the evolutionary origins and pathogenicity of five Vibrio parahaemolyticus strains isolated from the shrimp with acute hepatopancreatic necrosis disease (AHPND).</title>
        <authorList>
            <person name="Yang Q."/>
            <person name="Dong X."/>
            <person name="Xie G."/>
            <person name="Fu S."/>
            <person name="Zou P."/>
            <person name="Sun J."/>
            <person name="Wang Y."/>
            <person name="Huang J."/>
        </authorList>
    </citation>
    <scope>NUCLEOTIDE SEQUENCE [LARGE SCALE GENOMIC DNA]</scope>
    <source>
        <strain evidence="8 16">20160303005-1</strain>
    </source>
</reference>
<dbReference type="EMBL" id="JAUHGG010000002">
    <property type="protein sequence ID" value="MDS1820107.1"/>
    <property type="molecule type" value="Genomic_DNA"/>
</dbReference>
<keyword evidence="7" id="KW-0449">Lipoprotein</keyword>
<evidence type="ECO:0000313" key="16">
    <source>
        <dbReference type="Proteomes" id="UP000464718"/>
    </source>
</evidence>
<evidence type="ECO:0000313" key="3">
    <source>
        <dbReference type="EMBL" id="KOY32472.1"/>
    </source>
</evidence>
<evidence type="ECO:0000313" key="10">
    <source>
        <dbReference type="EMBL" id="UYV28731.1"/>
    </source>
</evidence>
<sequence>MKINIFKKLQVVFLVVSASLMVGCSSIDAHAGGGYGKPFSGTALSVARQPCYLRADITSIALYPLSLIDIPLSLATDVVFLPVDLIMVATPTTSYGGVVSLGCPSGSMI</sequence>
<dbReference type="STRING" id="670.ACZ92_07075"/>
<dbReference type="PROSITE" id="PS51257">
    <property type="entry name" value="PROKAR_LIPOPROTEIN"/>
    <property type="match status" value="1"/>
</dbReference>
<dbReference type="Proteomes" id="UP001163036">
    <property type="component" value="Chromosome 2"/>
</dbReference>
<dbReference type="GeneID" id="1191471"/>
<accession>A0A0M9C6P5</accession>
<reference evidence="4" key="11">
    <citation type="submission" date="2023-06" db="EMBL/GenBank/DDBJ databases">
        <title>Genomic Diversity of Vibrio spp. and Metagenomic Analysis of Pathogens in Florida Gulf Coastal Waters Following Hurricane Ian.</title>
        <authorList>
            <person name="Brumfield K.D."/>
        </authorList>
    </citation>
    <scope>NUCLEOTIDE SEQUENCE</scope>
    <source>
        <strain evidence="4">WBS2B-138</strain>
    </source>
</reference>
<evidence type="ECO:0000313" key="13">
    <source>
        <dbReference type="Proteomes" id="UP000191946"/>
    </source>
</evidence>
<feature type="chain" id="PRO_5044544869" evidence="1">
    <location>
        <begin position="32"/>
        <end position="109"/>
    </location>
</feature>
<feature type="signal peptide" evidence="1">
    <location>
        <begin position="1"/>
        <end position="31"/>
    </location>
</feature>
<keyword evidence="1" id="KW-0732">Signal</keyword>
<reference evidence="2" key="7">
    <citation type="submission" date="2019-12" db="EMBL/GenBank/DDBJ databases">
        <authorList>
            <consortium name="NCBI Pathogen Detection Project"/>
        </authorList>
    </citation>
    <scope>NUCLEOTIDE SEQUENCE</scope>
    <source>
        <strain evidence="2">1930</strain>
    </source>
</reference>
<organism evidence="7 14">
    <name type="scientific">Vibrio parahaemolyticus</name>
    <dbReference type="NCBI Taxonomy" id="670"/>
    <lineage>
        <taxon>Bacteria</taxon>
        <taxon>Pseudomonadati</taxon>
        <taxon>Pseudomonadota</taxon>
        <taxon>Gammaproteobacteria</taxon>
        <taxon>Vibrionales</taxon>
        <taxon>Vibrionaceae</taxon>
        <taxon>Vibrio</taxon>
    </lineage>
</organism>
<evidence type="ECO:0000313" key="12">
    <source>
        <dbReference type="Proteomes" id="UP000037697"/>
    </source>
</evidence>